<evidence type="ECO:0000313" key="11">
    <source>
        <dbReference type="EMBL" id="MFD1000590.1"/>
    </source>
</evidence>
<comment type="catalytic activity">
    <reaction evidence="8 9">
        <text>L-kynurenine + NADPH + O2 + H(+) = 3-hydroxy-L-kynurenine + NADP(+) + H2O</text>
        <dbReference type="Rhea" id="RHEA:20545"/>
        <dbReference type="ChEBI" id="CHEBI:15377"/>
        <dbReference type="ChEBI" id="CHEBI:15378"/>
        <dbReference type="ChEBI" id="CHEBI:15379"/>
        <dbReference type="ChEBI" id="CHEBI:57783"/>
        <dbReference type="ChEBI" id="CHEBI:57959"/>
        <dbReference type="ChEBI" id="CHEBI:58125"/>
        <dbReference type="ChEBI" id="CHEBI:58349"/>
        <dbReference type="EC" id="1.14.13.9"/>
    </reaction>
</comment>
<comment type="pathway">
    <text evidence="9">Cofactor biosynthesis; NAD(+) biosynthesis; quinolinate from L-kynurenine: step 1/3.</text>
</comment>
<evidence type="ECO:0000256" key="6">
    <source>
        <dbReference type="ARBA" id="ARBA00023002"/>
    </source>
</evidence>
<accession>A0ABW3K550</accession>
<dbReference type="HAMAP" id="MF_01971">
    <property type="entry name" value="Kynurenine_monooxygenase"/>
    <property type="match status" value="1"/>
</dbReference>
<sequence>MSKPIKHIAIAGAGLVGSLLAIYLRKRGYKVTVLERRPDMRKNTLLAGRSINLALSNRGIRALEEVGLADAIRKITIPMHGRIMHDILGNLTFQPYGKQGEFINSVSRSSLNVVLMDAAEAAGASLHFNQRVMQVDAEKTSITIASPLNEISEYTFDLIIGADGAFSMVRQSLQTYDRFDFSQSYINHGYKELHIPASAAGEFQLEKNALHIWPRQSYMMIALPNTDGSFTCTLFFPFEGNPSFETLLPDEAVRKFFSSTFPDATRLMPSLCDDFVSNPTASLVTMKCYPWVRNKILLIGDAAHAVVPFYGQGMNAGFEDCRILNSLLDTYTNNWDYVLPAFQKQRKPDADAIAQLALDNFVEMRDLVADADFLLRKKIEARLHALYPDKWIPLYSMVTFQDNIRYSEAYTISRSQAKIMNEVMSSPGIQDQWESLDFKTIAESLQR</sequence>
<proteinExistence type="inferred from homology"/>
<dbReference type="Gene3D" id="3.50.50.60">
    <property type="entry name" value="FAD/NAD(P)-binding domain"/>
    <property type="match status" value="1"/>
</dbReference>
<name>A0ABW3K550_9BACT</name>
<dbReference type="InterPro" id="IPR002938">
    <property type="entry name" value="FAD-bd"/>
</dbReference>
<dbReference type="EMBL" id="JBHTKA010000004">
    <property type="protein sequence ID" value="MFD1000590.1"/>
    <property type="molecule type" value="Genomic_DNA"/>
</dbReference>
<evidence type="ECO:0000256" key="8">
    <source>
        <dbReference type="ARBA" id="ARBA00047818"/>
    </source>
</evidence>
<dbReference type="InterPro" id="IPR036188">
    <property type="entry name" value="FAD/NAD-bd_sf"/>
</dbReference>
<evidence type="ECO:0000259" key="10">
    <source>
        <dbReference type="Pfam" id="PF01494"/>
    </source>
</evidence>
<comment type="similarity">
    <text evidence="9">Belongs to the aromatic-ring hydroxylase family. KMO subfamily.</text>
</comment>
<dbReference type="PANTHER" id="PTHR46028:SF2">
    <property type="entry name" value="KYNURENINE 3-MONOOXYGENASE"/>
    <property type="match status" value="1"/>
</dbReference>
<keyword evidence="3 9" id="KW-0662">Pyridine nucleotide biosynthesis</keyword>
<evidence type="ECO:0000256" key="4">
    <source>
        <dbReference type="ARBA" id="ARBA00022827"/>
    </source>
</evidence>
<reference evidence="12" key="1">
    <citation type="journal article" date="2019" name="Int. J. Syst. Evol. Microbiol.">
        <title>The Global Catalogue of Microorganisms (GCM) 10K type strain sequencing project: providing services to taxonomists for standard genome sequencing and annotation.</title>
        <authorList>
            <consortium name="The Broad Institute Genomics Platform"/>
            <consortium name="The Broad Institute Genome Sequencing Center for Infectious Disease"/>
            <person name="Wu L."/>
            <person name="Ma J."/>
        </authorList>
    </citation>
    <scope>NUCLEOTIDE SEQUENCE [LARGE SCALE GENOMIC DNA]</scope>
    <source>
        <strain evidence="12">CCUG 58938</strain>
    </source>
</reference>
<gene>
    <name evidence="9" type="primary">kmo</name>
    <name evidence="11" type="ORF">ACFQ21_14790</name>
</gene>
<feature type="domain" description="FAD-binding" evidence="10">
    <location>
        <begin position="8"/>
        <end position="354"/>
    </location>
</feature>
<dbReference type="Proteomes" id="UP001597112">
    <property type="component" value="Unassembled WGS sequence"/>
</dbReference>
<evidence type="ECO:0000256" key="1">
    <source>
        <dbReference type="ARBA" id="ARBA00001974"/>
    </source>
</evidence>
<comment type="cofactor">
    <cofactor evidence="1 9">
        <name>FAD</name>
        <dbReference type="ChEBI" id="CHEBI:57692"/>
    </cofactor>
</comment>
<comment type="function">
    <text evidence="9">Catalyzes the hydroxylation of L-kynurenine (L-Kyn) to form 3-hydroxy-L-kynurenine (L-3OHKyn). Required for synthesis of quinolinic acid.</text>
</comment>
<dbReference type="EC" id="1.14.13.9" evidence="9"/>
<organism evidence="11 12">
    <name type="scientific">Ohtaekwangia kribbensis</name>
    <dbReference type="NCBI Taxonomy" id="688913"/>
    <lineage>
        <taxon>Bacteria</taxon>
        <taxon>Pseudomonadati</taxon>
        <taxon>Bacteroidota</taxon>
        <taxon>Cytophagia</taxon>
        <taxon>Cytophagales</taxon>
        <taxon>Fulvivirgaceae</taxon>
        <taxon>Ohtaekwangia</taxon>
    </lineage>
</organism>
<keyword evidence="4 9" id="KW-0274">FAD</keyword>
<evidence type="ECO:0000256" key="3">
    <source>
        <dbReference type="ARBA" id="ARBA00022642"/>
    </source>
</evidence>
<dbReference type="PRINTS" id="PR00420">
    <property type="entry name" value="RNGMNOXGNASE"/>
</dbReference>
<comment type="caution">
    <text evidence="11">The sequence shown here is derived from an EMBL/GenBank/DDBJ whole genome shotgun (WGS) entry which is preliminary data.</text>
</comment>
<keyword evidence="2 9" id="KW-0285">Flavoprotein</keyword>
<evidence type="ECO:0000256" key="7">
    <source>
        <dbReference type="ARBA" id="ARBA00023033"/>
    </source>
</evidence>
<evidence type="ECO:0000313" key="12">
    <source>
        <dbReference type="Proteomes" id="UP001597112"/>
    </source>
</evidence>
<dbReference type="SUPFAM" id="SSF51905">
    <property type="entry name" value="FAD/NAD(P)-binding domain"/>
    <property type="match status" value="1"/>
</dbReference>
<dbReference type="InterPro" id="IPR027545">
    <property type="entry name" value="Kynurenine_monooxygenase"/>
</dbReference>
<keyword evidence="7 9" id="KW-0503">Monooxygenase</keyword>
<keyword evidence="12" id="KW-1185">Reference proteome</keyword>
<dbReference type="Pfam" id="PF01494">
    <property type="entry name" value="FAD_binding_3"/>
    <property type="match status" value="1"/>
</dbReference>
<protein>
    <recommendedName>
        <fullName evidence="9">Kynurenine 3-monooxygenase</fullName>
        <ecNumber evidence="9">1.14.13.9</ecNumber>
    </recommendedName>
    <alternativeName>
        <fullName evidence="9">Kynurenine 3-hydroxylase</fullName>
    </alternativeName>
</protein>
<keyword evidence="5 9" id="KW-0521">NADP</keyword>
<evidence type="ECO:0000256" key="5">
    <source>
        <dbReference type="ARBA" id="ARBA00022857"/>
    </source>
</evidence>
<dbReference type="RefSeq" id="WP_377580038.1">
    <property type="nucleotide sequence ID" value="NZ_JBHTKA010000004.1"/>
</dbReference>
<dbReference type="PANTHER" id="PTHR46028">
    <property type="entry name" value="KYNURENINE 3-MONOOXYGENASE"/>
    <property type="match status" value="1"/>
</dbReference>
<evidence type="ECO:0000256" key="9">
    <source>
        <dbReference type="HAMAP-Rule" id="MF_01971"/>
    </source>
</evidence>
<evidence type="ECO:0000256" key="2">
    <source>
        <dbReference type="ARBA" id="ARBA00022630"/>
    </source>
</evidence>
<keyword evidence="6 9" id="KW-0560">Oxidoreductase</keyword>